<accession>A0A084WKA0</accession>
<dbReference type="EMBL" id="ATLV01024101">
    <property type="status" value="NOT_ANNOTATED_CDS"/>
    <property type="molecule type" value="Genomic_DNA"/>
</dbReference>
<reference evidence="1 3" key="1">
    <citation type="journal article" date="2014" name="BMC Genomics">
        <title>Genome sequence of Anopheles sinensis provides insight into genetics basis of mosquito competence for malaria parasites.</title>
        <authorList>
            <person name="Zhou D."/>
            <person name="Zhang D."/>
            <person name="Ding G."/>
            <person name="Shi L."/>
            <person name="Hou Q."/>
            <person name="Ye Y."/>
            <person name="Xu Y."/>
            <person name="Zhou H."/>
            <person name="Xiong C."/>
            <person name="Li S."/>
            <person name="Yu J."/>
            <person name="Hong S."/>
            <person name="Yu X."/>
            <person name="Zou P."/>
            <person name="Chen C."/>
            <person name="Chang X."/>
            <person name="Wang W."/>
            <person name="Lv Y."/>
            <person name="Sun Y."/>
            <person name="Ma L."/>
            <person name="Shen B."/>
            <person name="Zhu C."/>
        </authorList>
    </citation>
    <scope>NUCLEOTIDE SEQUENCE [LARGE SCALE GENOMIC DNA]</scope>
</reference>
<evidence type="ECO:0000313" key="3">
    <source>
        <dbReference type="Proteomes" id="UP000030765"/>
    </source>
</evidence>
<sequence>MAAKEANEAKTSHEEFLLVSTRFLPRSAQRIAPNSEFPEVYGFAMMLGMYTE</sequence>
<dbReference type="EnsemblMetazoa" id="ASIC018677-RA">
    <property type="protein sequence ID" value="ASIC018677-PA"/>
    <property type="gene ID" value="ASIC018677"/>
</dbReference>
<dbReference type="AlphaFoldDB" id="A0A084WKA0"/>
<evidence type="ECO:0000313" key="2">
    <source>
        <dbReference type="EnsemblMetazoa" id="ASIC018677-PA"/>
    </source>
</evidence>
<protein>
    <submittedName>
        <fullName evidence="1 2">Uncharacterized protein</fullName>
    </submittedName>
</protein>
<gene>
    <name evidence="1" type="ORF">ZHAS_00018677</name>
</gene>
<dbReference type="Proteomes" id="UP000030765">
    <property type="component" value="Unassembled WGS sequence"/>
</dbReference>
<name>A0A084WKA0_ANOSI</name>
<organism evidence="1">
    <name type="scientific">Anopheles sinensis</name>
    <name type="common">Mosquito</name>
    <dbReference type="NCBI Taxonomy" id="74873"/>
    <lineage>
        <taxon>Eukaryota</taxon>
        <taxon>Metazoa</taxon>
        <taxon>Ecdysozoa</taxon>
        <taxon>Arthropoda</taxon>
        <taxon>Hexapoda</taxon>
        <taxon>Insecta</taxon>
        <taxon>Pterygota</taxon>
        <taxon>Neoptera</taxon>
        <taxon>Endopterygota</taxon>
        <taxon>Diptera</taxon>
        <taxon>Nematocera</taxon>
        <taxon>Culicoidea</taxon>
        <taxon>Culicidae</taxon>
        <taxon>Anophelinae</taxon>
        <taxon>Anopheles</taxon>
    </lineage>
</organism>
<keyword evidence="3" id="KW-1185">Reference proteome</keyword>
<evidence type="ECO:0000313" key="1">
    <source>
        <dbReference type="EMBL" id="KFB50644.1"/>
    </source>
</evidence>
<proteinExistence type="predicted"/>
<dbReference type="EMBL" id="KE525349">
    <property type="protein sequence ID" value="KFB50644.1"/>
    <property type="molecule type" value="Genomic_DNA"/>
</dbReference>
<dbReference type="VEuPathDB" id="VectorBase:ASIC018677"/>
<reference evidence="2" key="2">
    <citation type="submission" date="2020-05" db="UniProtKB">
        <authorList>
            <consortium name="EnsemblMetazoa"/>
        </authorList>
    </citation>
    <scope>IDENTIFICATION</scope>
</reference>